<proteinExistence type="predicted"/>
<evidence type="ECO:0000313" key="1">
    <source>
        <dbReference type="EMBL" id="GHO82693.1"/>
    </source>
</evidence>
<name>A0ABQ3VA61_9CHLR</name>
<accession>A0ABQ3VA61</accession>
<reference evidence="1 2" key="1">
    <citation type="journal article" date="2021" name="Int. J. Syst. Evol. Microbiol.">
        <title>Reticulibacter mediterranei gen. nov., sp. nov., within the new family Reticulibacteraceae fam. nov., and Ktedonospora formicarum gen. nov., sp. nov., Ktedonobacter robiniae sp. nov., Dictyobacter formicarum sp. nov. and Dictyobacter arantiisoli sp. nov., belonging to the class Ktedonobacteria.</title>
        <authorList>
            <person name="Yabe S."/>
            <person name="Zheng Y."/>
            <person name="Wang C.M."/>
            <person name="Sakai Y."/>
            <person name="Abe K."/>
            <person name="Yokota A."/>
            <person name="Donadio S."/>
            <person name="Cavaletti L."/>
            <person name="Monciardini P."/>
        </authorList>
    </citation>
    <scope>NUCLEOTIDE SEQUENCE [LARGE SCALE GENOMIC DNA]</scope>
    <source>
        <strain evidence="1 2">SOSP1-9</strain>
    </source>
</reference>
<comment type="caution">
    <text evidence="1">The sequence shown here is derived from an EMBL/GenBank/DDBJ whole genome shotgun (WGS) entry which is preliminary data.</text>
</comment>
<dbReference type="Proteomes" id="UP000635565">
    <property type="component" value="Unassembled WGS sequence"/>
</dbReference>
<dbReference type="EMBL" id="BNJJ01000002">
    <property type="protein sequence ID" value="GHO82693.1"/>
    <property type="molecule type" value="Genomic_DNA"/>
</dbReference>
<sequence>MQLVERSLEAPVGVYNVLVPGETHNLPPVEELDSRPPSVTDNLLAWGVVHNLLAWGVVHNLLASGELNSLQMGVVVDIGSQYSPFSQV</sequence>
<organism evidence="1 2">
    <name type="scientific">Dictyobacter formicarum</name>
    <dbReference type="NCBI Taxonomy" id="2778368"/>
    <lineage>
        <taxon>Bacteria</taxon>
        <taxon>Bacillati</taxon>
        <taxon>Chloroflexota</taxon>
        <taxon>Ktedonobacteria</taxon>
        <taxon>Ktedonobacterales</taxon>
        <taxon>Dictyobacteraceae</taxon>
        <taxon>Dictyobacter</taxon>
    </lineage>
</organism>
<protein>
    <submittedName>
        <fullName evidence="1">Uncharacterized protein</fullName>
    </submittedName>
</protein>
<gene>
    <name evidence="1" type="ORF">KSZ_06990</name>
</gene>
<keyword evidence="2" id="KW-1185">Reference proteome</keyword>
<evidence type="ECO:0000313" key="2">
    <source>
        <dbReference type="Proteomes" id="UP000635565"/>
    </source>
</evidence>